<evidence type="ECO:0000256" key="9">
    <source>
        <dbReference type="ARBA" id="ARBA00023239"/>
    </source>
</evidence>
<comment type="subunit">
    <text evidence="13">Homodimer; enzymatically active. Interacts with PPP1R3B; recruits the phosphatase PP1 which dephosphorylates and inactivates PYGL/glycogen phosphorylase.</text>
</comment>
<evidence type="ECO:0000256" key="13">
    <source>
        <dbReference type="ARBA" id="ARBA00046783"/>
    </source>
</evidence>
<reference evidence="17" key="1">
    <citation type="submission" date="2021-02" db="EMBL/GenBank/DDBJ databases">
        <authorList>
            <person name="Nowell W R."/>
        </authorList>
    </citation>
    <scope>NUCLEOTIDE SEQUENCE</scope>
</reference>
<evidence type="ECO:0000256" key="12">
    <source>
        <dbReference type="ARBA" id="ARBA00037413"/>
    </source>
</evidence>
<protein>
    <recommendedName>
        <fullName evidence="15">Alpha-1,4 glucan phosphorylase</fullName>
        <ecNumber evidence="15">2.4.1.1</ecNumber>
    </recommendedName>
</protein>
<keyword evidence="8 15" id="KW-0663">Pyridoxal phosphate</keyword>
<dbReference type="GO" id="GO:0005980">
    <property type="term" value="P:glycogen catabolic process"/>
    <property type="evidence" value="ECO:0007669"/>
    <property type="project" value="TreeGrafter"/>
</dbReference>
<dbReference type="InterPro" id="IPR006840">
    <property type="entry name" value="ChaC"/>
</dbReference>
<comment type="similarity">
    <text evidence="3">Belongs to the gamma-glutamylcyclotransferase family. ChaC subfamily.</text>
</comment>
<evidence type="ECO:0000256" key="14">
    <source>
        <dbReference type="ARBA" id="ARBA00048073"/>
    </source>
</evidence>
<evidence type="ECO:0000256" key="10">
    <source>
        <dbReference type="ARBA" id="ARBA00023277"/>
    </source>
</evidence>
<dbReference type="Gene3D" id="3.40.50.2000">
    <property type="entry name" value="Glycogen Phosphorylase B"/>
    <property type="match status" value="2"/>
</dbReference>
<organism evidence="17 18">
    <name type="scientific">Adineta ricciae</name>
    <name type="common">Rotifer</name>
    <dbReference type="NCBI Taxonomy" id="249248"/>
    <lineage>
        <taxon>Eukaryota</taxon>
        <taxon>Metazoa</taxon>
        <taxon>Spiralia</taxon>
        <taxon>Gnathifera</taxon>
        <taxon>Rotifera</taxon>
        <taxon>Eurotatoria</taxon>
        <taxon>Bdelloidea</taxon>
        <taxon>Adinetida</taxon>
        <taxon>Adinetidae</taxon>
        <taxon>Adineta</taxon>
    </lineage>
</organism>
<dbReference type="PANTHER" id="PTHR11468:SF3">
    <property type="entry name" value="GLYCOGEN PHOSPHORYLASE, LIVER FORM"/>
    <property type="match status" value="1"/>
</dbReference>
<keyword evidence="5" id="KW-0321">Glycogen metabolism</keyword>
<keyword evidence="9" id="KW-0456">Lyase</keyword>
<comment type="function">
    <text evidence="12 15">Allosteric enzyme that catalyzes the rate-limiting step in glycogen catabolism, the phosphorolytic cleavage of glycogen to produce glucose-1-phosphate, and plays a central role in maintaining cellular and organismal glucose homeostasis.</text>
</comment>
<comment type="caution">
    <text evidence="17">The sequence shown here is derived from an EMBL/GenBank/DDBJ whole genome shotgun (WGS) entry which is preliminary data.</text>
</comment>
<comment type="cofactor">
    <cofactor evidence="1 15">
        <name>pyridoxal 5'-phosphate</name>
        <dbReference type="ChEBI" id="CHEBI:597326"/>
    </cofactor>
</comment>
<evidence type="ECO:0000256" key="2">
    <source>
        <dbReference type="ARBA" id="ARBA00006047"/>
    </source>
</evidence>
<comment type="catalytic activity">
    <reaction evidence="11">
        <text>[(1-&gt;4)-alpha-D-glucosyl](n) + phosphate = [(1-&gt;4)-alpha-D-glucosyl](n-1) + alpha-D-glucose 1-phosphate</text>
        <dbReference type="Rhea" id="RHEA:41732"/>
        <dbReference type="Rhea" id="RHEA-COMP:9584"/>
        <dbReference type="Rhea" id="RHEA-COMP:9586"/>
        <dbReference type="ChEBI" id="CHEBI:15444"/>
        <dbReference type="ChEBI" id="CHEBI:43474"/>
        <dbReference type="ChEBI" id="CHEBI:58601"/>
        <dbReference type="EC" id="2.4.1.1"/>
    </reaction>
    <physiologicalReaction direction="left-to-right" evidence="11">
        <dbReference type="Rhea" id="RHEA:41733"/>
    </physiologicalReaction>
</comment>
<dbReference type="SUPFAM" id="SSF110857">
    <property type="entry name" value="Gamma-glutamyl cyclotransferase-like"/>
    <property type="match status" value="1"/>
</dbReference>
<comment type="catalytic activity">
    <reaction evidence="14">
        <text>glutathione = L-cysteinylglycine + 5-oxo-L-proline</text>
        <dbReference type="Rhea" id="RHEA:47724"/>
        <dbReference type="ChEBI" id="CHEBI:57925"/>
        <dbReference type="ChEBI" id="CHEBI:58402"/>
        <dbReference type="ChEBI" id="CHEBI:61694"/>
        <dbReference type="EC" id="4.3.2.7"/>
    </reaction>
</comment>
<evidence type="ECO:0000256" key="3">
    <source>
        <dbReference type="ARBA" id="ARBA00009662"/>
    </source>
</evidence>
<keyword evidence="18" id="KW-1185">Reference proteome</keyword>
<evidence type="ECO:0000256" key="8">
    <source>
        <dbReference type="ARBA" id="ARBA00022898"/>
    </source>
</evidence>
<evidence type="ECO:0000256" key="4">
    <source>
        <dbReference type="ARBA" id="ARBA00022553"/>
    </source>
</evidence>
<dbReference type="FunFam" id="3.40.50.2000:FF:000153">
    <property type="entry name" value="Alpha-1,4 glucan phosphorylase"/>
    <property type="match status" value="1"/>
</dbReference>
<dbReference type="GO" id="GO:0008184">
    <property type="term" value="F:glycogen phosphorylase activity"/>
    <property type="evidence" value="ECO:0007669"/>
    <property type="project" value="InterPro"/>
</dbReference>
<evidence type="ECO:0000256" key="15">
    <source>
        <dbReference type="RuleBase" id="RU000587"/>
    </source>
</evidence>
<dbReference type="Pfam" id="PF00343">
    <property type="entry name" value="Phosphorylase"/>
    <property type="match status" value="1"/>
</dbReference>
<dbReference type="GO" id="GO:0006751">
    <property type="term" value="P:glutathione catabolic process"/>
    <property type="evidence" value="ECO:0007669"/>
    <property type="project" value="InterPro"/>
</dbReference>
<dbReference type="Gene3D" id="3.10.490.10">
    <property type="entry name" value="Gamma-glutamyl cyclotransferase-like"/>
    <property type="match status" value="1"/>
</dbReference>
<dbReference type="InterPro" id="IPR011833">
    <property type="entry name" value="Glycg_phsphrylas"/>
</dbReference>
<name>A0A813YQ63_ADIRI</name>
<dbReference type="EC" id="2.4.1.1" evidence="15"/>
<evidence type="ECO:0000256" key="5">
    <source>
        <dbReference type="ARBA" id="ARBA00022600"/>
    </source>
</evidence>
<evidence type="ECO:0000256" key="1">
    <source>
        <dbReference type="ARBA" id="ARBA00001933"/>
    </source>
</evidence>
<dbReference type="AlphaFoldDB" id="A0A813YQ63"/>
<keyword evidence="6 15" id="KW-0328">Glycosyltransferase</keyword>
<dbReference type="CDD" id="cd04300">
    <property type="entry name" value="GT35_Glycogen_Phosphorylase"/>
    <property type="match status" value="1"/>
</dbReference>
<evidence type="ECO:0000313" key="17">
    <source>
        <dbReference type="EMBL" id="CAF0887493.1"/>
    </source>
</evidence>
<dbReference type="InterPro" id="IPR000811">
    <property type="entry name" value="Glyco_trans_35"/>
</dbReference>
<dbReference type="FunFam" id="3.40.50.2000:FF:000197">
    <property type="entry name" value="Alpha-1,4 glucan phosphorylase"/>
    <property type="match status" value="1"/>
</dbReference>
<feature type="region of interest" description="Disordered" evidence="16">
    <location>
        <begin position="22"/>
        <end position="52"/>
    </location>
</feature>
<dbReference type="InterPro" id="IPR036568">
    <property type="entry name" value="GGCT-like_sf"/>
</dbReference>
<dbReference type="NCBIfam" id="TIGR02093">
    <property type="entry name" value="P_ylase"/>
    <property type="match status" value="1"/>
</dbReference>
<dbReference type="InterPro" id="IPR013024">
    <property type="entry name" value="GGCT-like"/>
</dbReference>
<dbReference type="FunFam" id="3.40.50.2000:FF:000005">
    <property type="entry name" value="Alpha-1,4 glucan phosphorylase"/>
    <property type="match status" value="1"/>
</dbReference>
<dbReference type="GO" id="GO:0005737">
    <property type="term" value="C:cytoplasm"/>
    <property type="evidence" value="ECO:0007669"/>
    <property type="project" value="TreeGrafter"/>
</dbReference>
<feature type="compositionally biased region" description="Basic and acidic residues" evidence="16">
    <location>
        <begin position="872"/>
        <end position="893"/>
    </location>
</feature>
<proteinExistence type="inferred from homology"/>
<dbReference type="PROSITE" id="PS00102">
    <property type="entry name" value="PHOSPHORYLASE"/>
    <property type="match status" value="1"/>
</dbReference>
<feature type="region of interest" description="Disordered" evidence="16">
    <location>
        <begin position="872"/>
        <end position="905"/>
    </location>
</feature>
<feature type="compositionally biased region" description="Polar residues" evidence="16">
    <location>
        <begin position="30"/>
        <end position="52"/>
    </location>
</feature>
<dbReference type="InterPro" id="IPR035090">
    <property type="entry name" value="Pyridoxal_P_attach_site"/>
</dbReference>
<evidence type="ECO:0000313" key="18">
    <source>
        <dbReference type="Proteomes" id="UP000663828"/>
    </source>
</evidence>
<keyword evidence="10 15" id="KW-0119">Carbohydrate metabolism</keyword>
<evidence type="ECO:0000256" key="7">
    <source>
        <dbReference type="ARBA" id="ARBA00022679"/>
    </source>
</evidence>
<accession>A0A813YQ63</accession>
<dbReference type="SUPFAM" id="SSF53756">
    <property type="entry name" value="UDP-Glycosyltransferase/glycogen phosphorylase"/>
    <property type="match status" value="1"/>
</dbReference>
<dbReference type="EMBL" id="CAJNOR010000348">
    <property type="protein sequence ID" value="CAF0887493.1"/>
    <property type="molecule type" value="Genomic_DNA"/>
</dbReference>
<keyword evidence="7 15" id="KW-0808">Transferase</keyword>
<gene>
    <name evidence="17" type="ORF">XAT740_LOCUS7329</name>
</gene>
<evidence type="ECO:0000256" key="16">
    <source>
        <dbReference type="SAM" id="MobiDB-lite"/>
    </source>
</evidence>
<keyword evidence="4" id="KW-0597">Phosphoprotein</keyword>
<dbReference type="GO" id="GO:0061928">
    <property type="term" value="F:glutathione specific gamma-glutamylcyclotransferase activity"/>
    <property type="evidence" value="ECO:0007669"/>
    <property type="project" value="UniProtKB-EC"/>
</dbReference>
<comment type="similarity">
    <text evidence="2 15">Belongs to the glycogen phosphorylase family.</text>
</comment>
<sequence>MEQVKSAIKTVTESISDLAVKKDEKKVEQNKSAPTKKTVPAGTSVSKQKGSKQISIRGIPMLENVQAVKKTFNRHLHFTVVKDRDVATERDYYSSLAYTVRDHLIGRWIRTHQHHFETDGKRVYYLSMEFYMGRTLSNCMINLGIENDVDEALYEMGLNIEELEELEMDAALGNGGLGRLAACFLDSMATLGLPSYGYGLRYDYGIFTQKIEDGSQMEYPDDWLRYGNPWEISRPEFLVPVQFYGKVVEENGKKKWTETEIIQAMPFDTPIPGFNNNVVNTLRLWSAKAPGKFNFQLFNAGDYIRAVAEQSLTENITRVLYPNDNFDEGKILRLKQEYFLVSASLQDILRRYKHSKAYSNTSKPVDFTRFPEKAAVQLNDTHPALSVAELMRLLIDEEDLTWDQAFDITKKTIAYTNHTLLPEALERWPIDMFQKLLPRHLEIITEINLHHLDLVRQKWPGDEERLKRMSVVEDEHKVVNMGYLSIVGSHAINGVAKLHSDLLKATLFKDFYELNPEKFQNKTNGITPRRWMLLCNPDLSDVIASKIGESWITNLSQLSQLRNYVNDEQFVRDVQRVKLENKQRLVDMFKTEYGVNVNPTSMFDVQIKRIHEYKRQLLNCLHVITLYNRIKDNPSKETVPRTVIFGGKAAPGYLTAKLIIKLICNVGRTINNDPAIGDRLKVIFLENYRVSLAEKIIPAIDLSEQISLAGLEASGTGNMKMMLNGALTIGTLDGANVEMDEEVGRDNIFIFGMTVEDVDALRKKGYKSKEFYEREPELKRALDQIRDGLFSPEDPNLFADIIKHLLEWNDHYMLLADYAEYVKAQERVDQLYKNPTEWTKKCILNIAASGKFSSDRTIAEYAKEIWGVTPSDKKLPSPEEGRPGMKDEGEKIEPTQPHKNITERENDSRKRLFMWIFGYGSIVWKPDFRFINRIEGHLKGVIRRFWQLSEDHRGVPGQPGRVVTLIATGNQADCVYGAAYEISNEDEASVRHVLDVREKDGYTIVETVFYPNSSAEQERACYTYMAQSNNPFWGGDAPLDQIAQQIARAHGPSGSNREYLFKLADAIRIITPVPDEHLFTLDQLVKDIIAKDEQLNSKKL</sequence>
<dbReference type="Proteomes" id="UP000663828">
    <property type="component" value="Unassembled WGS sequence"/>
</dbReference>
<dbReference type="CDD" id="cd06661">
    <property type="entry name" value="GGCT_like"/>
    <property type="match status" value="1"/>
</dbReference>
<evidence type="ECO:0000256" key="11">
    <source>
        <dbReference type="ARBA" id="ARBA00036074"/>
    </source>
</evidence>
<dbReference type="GO" id="GO:0030170">
    <property type="term" value="F:pyridoxal phosphate binding"/>
    <property type="evidence" value="ECO:0007669"/>
    <property type="project" value="InterPro"/>
</dbReference>
<dbReference type="Pfam" id="PF04752">
    <property type="entry name" value="ChaC"/>
    <property type="match status" value="1"/>
</dbReference>
<evidence type="ECO:0000256" key="6">
    <source>
        <dbReference type="ARBA" id="ARBA00022676"/>
    </source>
</evidence>
<dbReference type="PANTHER" id="PTHR11468">
    <property type="entry name" value="GLYCOGEN PHOSPHORYLASE"/>
    <property type="match status" value="1"/>
</dbReference>